<dbReference type="PANTHER" id="PTHR33232:SF18">
    <property type="entry name" value="PROTEIN SIEVE ELEMENT OCCLUSION B-LIKE"/>
    <property type="match status" value="1"/>
</dbReference>
<dbReference type="Gramene" id="Jr07_24050_p1">
    <property type="protein sequence ID" value="cds.Jr07_24050_p1"/>
    <property type="gene ID" value="Jr07_24050"/>
</dbReference>
<dbReference type="Pfam" id="PF14576">
    <property type="entry name" value="SEO_N"/>
    <property type="match status" value="1"/>
</dbReference>
<protein>
    <submittedName>
        <fullName evidence="2">Protein SIEVE ELEMENT OCCLUSION B-like isoform X2</fullName>
    </submittedName>
</protein>
<proteinExistence type="predicted"/>
<dbReference type="InterPro" id="IPR027942">
    <property type="entry name" value="SEO_N"/>
</dbReference>
<dbReference type="OrthoDB" id="1555155at2759"/>
<organism evidence="1 2">
    <name type="scientific">Juglans regia</name>
    <name type="common">English walnut</name>
    <dbReference type="NCBI Taxonomy" id="51240"/>
    <lineage>
        <taxon>Eukaryota</taxon>
        <taxon>Viridiplantae</taxon>
        <taxon>Streptophyta</taxon>
        <taxon>Embryophyta</taxon>
        <taxon>Tracheophyta</taxon>
        <taxon>Spermatophyta</taxon>
        <taxon>Magnoliopsida</taxon>
        <taxon>eudicotyledons</taxon>
        <taxon>Gunneridae</taxon>
        <taxon>Pentapetalae</taxon>
        <taxon>rosids</taxon>
        <taxon>fabids</taxon>
        <taxon>Fagales</taxon>
        <taxon>Juglandaceae</taxon>
        <taxon>Juglans</taxon>
    </lineage>
</organism>
<reference evidence="2" key="1">
    <citation type="submission" date="2025-08" db="UniProtKB">
        <authorList>
            <consortium name="RefSeq"/>
        </authorList>
    </citation>
    <scope>IDENTIFICATION</scope>
    <source>
        <tissue evidence="2">Leaves</tissue>
    </source>
</reference>
<sequence>MEILLTPSPFPLWLKTSLSTPPLLLGTQAPLINVEDITPSASFSSPFCILKQISCKMDCNAPGEVNAHETTLSILRMLSDYSWDARAVMTLAAFAFGFGEFWFLVQLQSSDELAKSVASLKQIPVLVGRKQFQKHQQAFTELINLIKGTMEVIRCIFELEKLPNYGRENVPALSKALDHIPIHVYWVIRTVVGCSTQMTRITGDDQQQAVDDLSSLAYNLDHILNNLKMQLNTCKQQIEATETEAYQILENQFQTHPTITEVIKALCYGKSNMQLLIDGSTEVNFDILKHKYVLLLFSGPDVSENDLLTLKQLHQEIGNRGKIVWIPIVGKATPDIEMKFRSRGSEVPLYIVHKFSPIPGIKFIKEKWHFRHEALLVVINAKVRVEQCILLGQIKDINSFPCFRKKKMDVLVDGISRCACHCLCVHVPTSKCCQRH</sequence>
<evidence type="ECO:0000313" key="1">
    <source>
        <dbReference type="Proteomes" id="UP000235220"/>
    </source>
</evidence>
<dbReference type="GeneID" id="108985531"/>
<dbReference type="InterPro" id="IPR039299">
    <property type="entry name" value="SEOA"/>
</dbReference>
<dbReference type="AlphaFoldDB" id="A0A2I4E200"/>
<dbReference type="RefSeq" id="XP_018813420.1">
    <property type="nucleotide sequence ID" value="XM_018957875.2"/>
</dbReference>
<accession>A0A2I4E200</accession>
<dbReference type="GO" id="GO:0010088">
    <property type="term" value="P:phloem development"/>
    <property type="evidence" value="ECO:0007669"/>
    <property type="project" value="InterPro"/>
</dbReference>
<dbReference type="PANTHER" id="PTHR33232">
    <property type="entry name" value="PROTEIN SIEVE ELEMENT OCCLUSION B-LIKE"/>
    <property type="match status" value="1"/>
</dbReference>
<gene>
    <name evidence="2" type="primary">LOC108985531</name>
</gene>
<name>A0A2I4E200_JUGRE</name>
<dbReference type="Proteomes" id="UP000235220">
    <property type="component" value="Chromosome 7"/>
</dbReference>
<evidence type="ECO:0000313" key="2">
    <source>
        <dbReference type="RefSeq" id="XP_018813420.1"/>
    </source>
</evidence>
<keyword evidence="1" id="KW-1185">Reference proteome</keyword>